<comment type="caution">
    <text evidence="3">The sequence shown here is derived from an EMBL/GenBank/DDBJ whole genome shotgun (WGS) entry which is preliminary data.</text>
</comment>
<feature type="signal peptide" evidence="2">
    <location>
        <begin position="1"/>
        <end position="20"/>
    </location>
</feature>
<dbReference type="EMBL" id="SEWE01000019">
    <property type="protein sequence ID" value="RYU79443.1"/>
    <property type="molecule type" value="Genomic_DNA"/>
</dbReference>
<name>A0A4V1ZAR3_9BACT</name>
<dbReference type="OrthoDB" id="884879at2"/>
<feature type="chain" id="PRO_5020984536" description="DUF4890 domain-containing protein" evidence="2">
    <location>
        <begin position="21"/>
        <end position="140"/>
    </location>
</feature>
<evidence type="ECO:0008006" key="5">
    <source>
        <dbReference type="Google" id="ProtNLM"/>
    </source>
</evidence>
<sequence>MKKMLILLAAFALTAGAASAQTEVARPARAAQPDRSPEQQADLLTRRLTKDLALSAEQADKVRQITLARVTEMHALRGKYATAGSRQGMGQDMKALRDKYDAQLKEVLNADQYGKYDQMRDEQMDKRKEKMQGGKLKVKS</sequence>
<evidence type="ECO:0000313" key="3">
    <source>
        <dbReference type="EMBL" id="RYU79443.1"/>
    </source>
</evidence>
<evidence type="ECO:0000256" key="2">
    <source>
        <dbReference type="SAM" id="SignalP"/>
    </source>
</evidence>
<dbReference type="RefSeq" id="WP_129921169.1">
    <property type="nucleotide sequence ID" value="NZ_SEWE01000019.1"/>
</dbReference>
<evidence type="ECO:0000256" key="1">
    <source>
        <dbReference type="SAM" id="MobiDB-lite"/>
    </source>
</evidence>
<gene>
    <name evidence="3" type="ORF">EWM57_10880</name>
</gene>
<proteinExistence type="predicted"/>
<feature type="region of interest" description="Disordered" evidence="1">
    <location>
        <begin position="118"/>
        <end position="140"/>
    </location>
</feature>
<dbReference type="Proteomes" id="UP000294155">
    <property type="component" value="Unassembled WGS sequence"/>
</dbReference>
<dbReference type="AlphaFoldDB" id="A0A4V1ZAR3"/>
<organism evidence="3 4">
    <name type="scientific">Hymenobacter persicinus</name>
    <dbReference type="NCBI Taxonomy" id="2025506"/>
    <lineage>
        <taxon>Bacteria</taxon>
        <taxon>Pseudomonadati</taxon>
        <taxon>Bacteroidota</taxon>
        <taxon>Cytophagia</taxon>
        <taxon>Cytophagales</taxon>
        <taxon>Hymenobacteraceae</taxon>
        <taxon>Hymenobacter</taxon>
    </lineage>
</organism>
<accession>A0A4V1ZAR3</accession>
<evidence type="ECO:0000313" key="4">
    <source>
        <dbReference type="Proteomes" id="UP000294155"/>
    </source>
</evidence>
<feature type="compositionally biased region" description="Basic and acidic residues" evidence="1">
    <location>
        <begin position="118"/>
        <end position="132"/>
    </location>
</feature>
<protein>
    <recommendedName>
        <fullName evidence="5">DUF4890 domain-containing protein</fullName>
    </recommendedName>
</protein>
<keyword evidence="2" id="KW-0732">Signal</keyword>
<reference evidence="3 4" key="1">
    <citation type="submission" date="2019-02" db="EMBL/GenBank/DDBJ databases">
        <title>Bacterial novel species isolated from soil.</title>
        <authorList>
            <person name="Jung H.-Y."/>
        </authorList>
    </citation>
    <scope>NUCLEOTIDE SEQUENCE [LARGE SCALE GENOMIC DNA]</scope>
    <source>
        <strain evidence="3 4">1-3-3-3</strain>
    </source>
</reference>
<keyword evidence="4" id="KW-1185">Reference proteome</keyword>